<accession>A0AAN7XCD2</accession>
<sequence length="75" mass="8261">MEMGSGLTGVGGEWEKGGNWLALPADMNWDVKGKKGREVKDERQGRRKRIKIAMGNAGIGDVSVTVREECQRVMV</sequence>
<reference evidence="1 2" key="1">
    <citation type="journal article" date="2023" name="Genes (Basel)">
        <title>Chromosome-Level Genome Assembly and Circadian Gene Repertoire of the Patagonia Blennie Eleginops maclovinus-The Closest Ancestral Proxy of Antarctic Cryonotothenioids.</title>
        <authorList>
            <person name="Cheng C.C."/>
            <person name="Rivera-Colon A.G."/>
            <person name="Minhas B.F."/>
            <person name="Wilson L."/>
            <person name="Rayamajhi N."/>
            <person name="Vargas-Chacoff L."/>
            <person name="Catchen J.M."/>
        </authorList>
    </citation>
    <scope>NUCLEOTIDE SEQUENCE [LARGE SCALE GENOMIC DNA]</scope>
    <source>
        <strain evidence="1">JMC-PN-2008</strain>
    </source>
</reference>
<dbReference type="EMBL" id="JAUZQC010000016">
    <property type="protein sequence ID" value="KAK5857584.1"/>
    <property type="molecule type" value="Genomic_DNA"/>
</dbReference>
<gene>
    <name evidence="1" type="ORF">PBY51_010820</name>
</gene>
<dbReference type="Proteomes" id="UP001346869">
    <property type="component" value="Unassembled WGS sequence"/>
</dbReference>
<evidence type="ECO:0000313" key="2">
    <source>
        <dbReference type="Proteomes" id="UP001346869"/>
    </source>
</evidence>
<name>A0AAN7XCD2_ELEMC</name>
<dbReference type="AlphaFoldDB" id="A0AAN7XCD2"/>
<proteinExistence type="predicted"/>
<organism evidence="1 2">
    <name type="scientific">Eleginops maclovinus</name>
    <name type="common">Patagonian blennie</name>
    <name type="synonym">Eleginus maclovinus</name>
    <dbReference type="NCBI Taxonomy" id="56733"/>
    <lineage>
        <taxon>Eukaryota</taxon>
        <taxon>Metazoa</taxon>
        <taxon>Chordata</taxon>
        <taxon>Craniata</taxon>
        <taxon>Vertebrata</taxon>
        <taxon>Euteleostomi</taxon>
        <taxon>Actinopterygii</taxon>
        <taxon>Neopterygii</taxon>
        <taxon>Teleostei</taxon>
        <taxon>Neoteleostei</taxon>
        <taxon>Acanthomorphata</taxon>
        <taxon>Eupercaria</taxon>
        <taxon>Perciformes</taxon>
        <taxon>Notothenioidei</taxon>
        <taxon>Eleginopidae</taxon>
        <taxon>Eleginops</taxon>
    </lineage>
</organism>
<evidence type="ECO:0000313" key="1">
    <source>
        <dbReference type="EMBL" id="KAK5857584.1"/>
    </source>
</evidence>
<reference evidence="1 2" key="2">
    <citation type="journal article" date="2023" name="Mol. Biol. Evol.">
        <title>Genomics of Secondarily Temperate Adaptation in the Only Non-Antarctic Icefish.</title>
        <authorList>
            <person name="Rivera-Colon A.G."/>
            <person name="Rayamajhi N."/>
            <person name="Minhas B.F."/>
            <person name="Madrigal G."/>
            <person name="Bilyk K.T."/>
            <person name="Yoon V."/>
            <person name="Hune M."/>
            <person name="Gregory S."/>
            <person name="Cheng C.H.C."/>
            <person name="Catchen J.M."/>
        </authorList>
    </citation>
    <scope>NUCLEOTIDE SEQUENCE [LARGE SCALE GENOMIC DNA]</scope>
    <source>
        <strain evidence="1">JMC-PN-2008</strain>
    </source>
</reference>
<protein>
    <submittedName>
        <fullName evidence="1">Uncharacterized protein</fullName>
    </submittedName>
</protein>
<comment type="caution">
    <text evidence="1">The sequence shown here is derived from an EMBL/GenBank/DDBJ whole genome shotgun (WGS) entry which is preliminary data.</text>
</comment>
<keyword evidence="2" id="KW-1185">Reference proteome</keyword>